<comment type="subcellular location">
    <subcellularLocation>
        <location evidence="10">Cell membrane</location>
        <topology evidence="10">Multi-pass membrane protein</topology>
    </subcellularLocation>
</comment>
<evidence type="ECO:0000256" key="6">
    <source>
        <dbReference type="ARBA" id="ARBA00023098"/>
    </source>
</evidence>
<comment type="caution">
    <text evidence="10">Lacks conserved residue(s) required for the propagation of feature annotation.</text>
</comment>
<evidence type="ECO:0000256" key="3">
    <source>
        <dbReference type="ARBA" id="ARBA00022679"/>
    </source>
</evidence>
<reference evidence="11" key="1">
    <citation type="submission" date="2020-02" db="EMBL/GenBank/DDBJ databases">
        <authorList>
            <person name="Meier V. D."/>
        </authorList>
    </citation>
    <scope>NUCLEOTIDE SEQUENCE</scope>
    <source>
        <strain evidence="11">AVDCRST_MAG26</strain>
    </source>
</reference>
<evidence type="ECO:0000256" key="4">
    <source>
        <dbReference type="ARBA" id="ARBA00022692"/>
    </source>
</evidence>
<keyword evidence="9 10" id="KW-1208">Phospholipid metabolism</keyword>
<dbReference type="Pfam" id="PF02660">
    <property type="entry name" value="G3P_acyltransf"/>
    <property type="match status" value="1"/>
</dbReference>
<evidence type="ECO:0000256" key="7">
    <source>
        <dbReference type="ARBA" id="ARBA00023136"/>
    </source>
</evidence>
<feature type="transmembrane region" description="Helical" evidence="10">
    <location>
        <begin position="119"/>
        <end position="148"/>
    </location>
</feature>
<organism evidence="11">
    <name type="scientific">uncultured Chloroflexia bacterium</name>
    <dbReference type="NCBI Taxonomy" id="1672391"/>
    <lineage>
        <taxon>Bacteria</taxon>
        <taxon>Bacillati</taxon>
        <taxon>Chloroflexota</taxon>
        <taxon>Chloroflexia</taxon>
        <taxon>environmental samples</taxon>
    </lineage>
</organism>
<evidence type="ECO:0000256" key="2">
    <source>
        <dbReference type="ARBA" id="ARBA00022516"/>
    </source>
</evidence>
<keyword evidence="2 10" id="KW-0444">Lipid biosynthesis</keyword>
<comment type="subunit">
    <text evidence="10">Probably interacts with PlsX.</text>
</comment>
<accession>A0A6J4I7H2</accession>
<dbReference type="HAMAP" id="MF_01043">
    <property type="entry name" value="PlsY"/>
    <property type="match status" value="1"/>
</dbReference>
<dbReference type="GO" id="GO:0008654">
    <property type="term" value="P:phospholipid biosynthetic process"/>
    <property type="evidence" value="ECO:0007669"/>
    <property type="project" value="UniProtKB-UniRule"/>
</dbReference>
<comment type="function">
    <text evidence="10">Catalyzes the transfer of an acyl group from acyl-phosphate (acyl-PO(4)) to glycerol-3-phosphate (G3P) to form lysophosphatidic acid (LPA). This enzyme utilizes acyl-phosphate as fatty acyl donor, but not acyl-CoA or acyl-ACP.</text>
</comment>
<dbReference type="SMART" id="SM01207">
    <property type="entry name" value="G3P_acyltransf"/>
    <property type="match status" value="1"/>
</dbReference>
<keyword evidence="6 10" id="KW-0443">Lipid metabolism</keyword>
<evidence type="ECO:0000256" key="1">
    <source>
        <dbReference type="ARBA" id="ARBA00022475"/>
    </source>
</evidence>
<evidence type="ECO:0000256" key="10">
    <source>
        <dbReference type="HAMAP-Rule" id="MF_01043"/>
    </source>
</evidence>
<proteinExistence type="inferred from homology"/>
<keyword evidence="7 10" id="KW-0472">Membrane</keyword>
<sequence>MIAAVLVAAYLVGAIPFAVMVGRATRGVDVRRAGSGNAGAMNTLRTAGPAAGVLVALLDAGKGALAVLIGQQLVSPEVGALAGCAAVTGHCFSPYLVPAMRAGPGSHWKMVLRATGGKGLATGMGVLLTVSWLAAAVAGAAFAVTHLIQRKDVTLPSVIGSLAATPAIWISSRNVLLTVAVLLVGIVVTIKHLPDLREAFWVESEREV</sequence>
<comment type="pathway">
    <text evidence="10">Lipid metabolism; phospholipid metabolism.</text>
</comment>
<dbReference type="InterPro" id="IPR003811">
    <property type="entry name" value="G3P_acylTferase_PlsY"/>
</dbReference>
<comment type="catalytic activity">
    <reaction evidence="10">
        <text>an acyl phosphate + sn-glycerol 3-phosphate = a 1-acyl-sn-glycero-3-phosphate + phosphate</text>
        <dbReference type="Rhea" id="RHEA:34075"/>
        <dbReference type="ChEBI" id="CHEBI:43474"/>
        <dbReference type="ChEBI" id="CHEBI:57597"/>
        <dbReference type="ChEBI" id="CHEBI:57970"/>
        <dbReference type="ChEBI" id="CHEBI:59918"/>
        <dbReference type="EC" id="2.3.1.275"/>
    </reaction>
</comment>
<keyword evidence="11" id="KW-0012">Acyltransferase</keyword>
<feature type="transmembrane region" description="Helical" evidence="10">
    <location>
        <begin position="168"/>
        <end position="190"/>
    </location>
</feature>
<dbReference type="AlphaFoldDB" id="A0A6J4I7H2"/>
<dbReference type="EC" id="2.3.1.275" evidence="10"/>
<dbReference type="GO" id="GO:0005886">
    <property type="term" value="C:plasma membrane"/>
    <property type="evidence" value="ECO:0007669"/>
    <property type="project" value="UniProtKB-SubCell"/>
</dbReference>
<evidence type="ECO:0000256" key="9">
    <source>
        <dbReference type="ARBA" id="ARBA00023264"/>
    </source>
</evidence>
<dbReference type="UniPathway" id="UPA00085"/>
<keyword evidence="1 10" id="KW-1003">Cell membrane</keyword>
<evidence type="ECO:0000256" key="8">
    <source>
        <dbReference type="ARBA" id="ARBA00023209"/>
    </source>
</evidence>
<protein>
    <recommendedName>
        <fullName evidence="10">Glycerol-3-phosphate acyltransferase</fullName>
    </recommendedName>
    <alternativeName>
        <fullName evidence="10">Acyl-PO4 G3P acyltransferase</fullName>
    </alternativeName>
    <alternativeName>
        <fullName evidence="10">Acyl-phosphate--glycerol-3-phosphate acyltransferase</fullName>
    </alternativeName>
    <alternativeName>
        <fullName evidence="10">G3P acyltransferase</fullName>
        <shortName evidence="10">GPAT</shortName>
        <ecNumber evidence="10">2.3.1.275</ecNumber>
    </alternativeName>
    <alternativeName>
        <fullName evidence="10">Lysophosphatidic acid synthase</fullName>
        <shortName evidence="10">LPA synthase</shortName>
    </alternativeName>
</protein>
<gene>
    <name evidence="10" type="primary">plsY</name>
    <name evidence="11" type="ORF">AVDCRST_MAG26-1558</name>
</gene>
<dbReference type="PANTHER" id="PTHR30309:SF0">
    <property type="entry name" value="GLYCEROL-3-PHOSPHATE ACYLTRANSFERASE-RELATED"/>
    <property type="match status" value="1"/>
</dbReference>
<keyword evidence="3 10" id="KW-0808">Transferase</keyword>
<dbReference type="GO" id="GO:0043772">
    <property type="term" value="F:acyl-phosphate glycerol-3-phosphate acyltransferase activity"/>
    <property type="evidence" value="ECO:0007669"/>
    <property type="project" value="UniProtKB-UniRule"/>
</dbReference>
<keyword evidence="8 10" id="KW-0594">Phospholipid biosynthesis</keyword>
<keyword evidence="4 10" id="KW-0812">Transmembrane</keyword>
<name>A0A6J4I7H2_9CHLR</name>
<dbReference type="PANTHER" id="PTHR30309">
    <property type="entry name" value="INNER MEMBRANE PROTEIN YGIH"/>
    <property type="match status" value="1"/>
</dbReference>
<evidence type="ECO:0000313" key="11">
    <source>
        <dbReference type="EMBL" id="CAA9243533.1"/>
    </source>
</evidence>
<keyword evidence="5 10" id="KW-1133">Transmembrane helix</keyword>
<evidence type="ECO:0000256" key="5">
    <source>
        <dbReference type="ARBA" id="ARBA00022989"/>
    </source>
</evidence>
<comment type="similarity">
    <text evidence="10">Belongs to the PlsY family.</text>
</comment>
<dbReference type="EMBL" id="CADCTK010000360">
    <property type="protein sequence ID" value="CAA9243533.1"/>
    <property type="molecule type" value="Genomic_DNA"/>
</dbReference>